<dbReference type="Proteomes" id="UP000225433">
    <property type="component" value="Unassembled WGS sequence"/>
</dbReference>
<proteinExistence type="predicted"/>
<dbReference type="GO" id="GO:0019062">
    <property type="term" value="P:virion attachment to host cell"/>
    <property type="evidence" value="ECO:0007669"/>
    <property type="project" value="InterPro"/>
</dbReference>
<dbReference type="InterPro" id="IPR005068">
    <property type="entry name" value="Phage_lambda_Stf-r2"/>
</dbReference>
<gene>
    <name evidence="2" type="ORF">Xhom_04203</name>
</gene>
<organism evidence="2 3">
    <name type="scientific">Xenorhabdus hominickii</name>
    <dbReference type="NCBI Taxonomy" id="351679"/>
    <lineage>
        <taxon>Bacteria</taxon>
        <taxon>Pseudomonadati</taxon>
        <taxon>Pseudomonadota</taxon>
        <taxon>Gammaproteobacteria</taxon>
        <taxon>Enterobacterales</taxon>
        <taxon>Morganellaceae</taxon>
        <taxon>Xenorhabdus</taxon>
    </lineage>
</organism>
<sequence length="383" mass="41911">MQDKKPEVYVSEDSNLVTVTTPEYVKESIKEAIAEHAASRNHPYATQVEPGFVTLSNETDSDSEITAATSKAVKKAYDLANTANQNAFNNNSDLYLEKKQNGADIPDKAEFVNNIGLRNTVNQALNAVPNSRSINGKSLATDIHLMAKDVTAVSANALGGVNSSAPFQHFLSTGFAVVNIPQADKVPDFPIGLYSFGILEVQGDYSVVTQRYTSHIGEIAIRQSWDEGRSWHGWYTIRGTANTYATSSSIIKKKSSTILIYSDGTSTTSDKFEGVTTERISKGVYLIKGTSGFNTDGIQSDTDSDIEIPLSKNKLPLIWIDHNILPDDSIKLMTYHREHSDAPAFAKNIREGYSDGDLIDIPDSRFISVRVQMPTSKDEASQA</sequence>
<accession>A0A2G0PZZ3</accession>
<evidence type="ECO:0000259" key="1">
    <source>
        <dbReference type="Pfam" id="PF25670"/>
    </source>
</evidence>
<dbReference type="Pfam" id="PF03406">
    <property type="entry name" value="Phage_fiber_2"/>
    <property type="match status" value="1"/>
</dbReference>
<evidence type="ECO:0000313" key="3">
    <source>
        <dbReference type="Proteomes" id="UP000225433"/>
    </source>
</evidence>
<feature type="domain" description="Phage tail protein C-terminal" evidence="1">
    <location>
        <begin position="242"/>
        <end position="374"/>
    </location>
</feature>
<evidence type="ECO:0000313" key="2">
    <source>
        <dbReference type="EMBL" id="PHM52537.1"/>
    </source>
</evidence>
<dbReference type="Pfam" id="PF25670">
    <property type="entry name" value="Phage_tail_C_2"/>
    <property type="match status" value="1"/>
</dbReference>
<dbReference type="AlphaFoldDB" id="A0A2G0PZZ3"/>
<reference evidence="2 3" key="1">
    <citation type="journal article" date="2017" name="Nat. Microbiol.">
        <title>Natural product diversity associated with the nematode symbionts Photorhabdus and Xenorhabdus.</title>
        <authorList>
            <person name="Tobias N.J."/>
            <person name="Wolff H."/>
            <person name="Djahanschiri B."/>
            <person name="Grundmann F."/>
            <person name="Kronenwerth M."/>
            <person name="Shi Y.M."/>
            <person name="Simonyi S."/>
            <person name="Grun P."/>
            <person name="Shapiro-Ilan D."/>
            <person name="Pidot S.J."/>
            <person name="Stinear T.P."/>
            <person name="Ebersberger I."/>
            <person name="Bode H.B."/>
        </authorList>
    </citation>
    <scope>NUCLEOTIDE SEQUENCE [LARGE SCALE GENOMIC DNA]</scope>
    <source>
        <strain evidence="2 3">DSM 17903</strain>
    </source>
</reference>
<dbReference type="RefSeq" id="WP_232326208.1">
    <property type="nucleotide sequence ID" value="NZ_CAWNQJ010000112.1"/>
</dbReference>
<protein>
    <submittedName>
        <fullName evidence="2">Tail protein</fullName>
    </submittedName>
</protein>
<name>A0A2G0PZZ3_XENHO</name>
<dbReference type="GO" id="GO:0046718">
    <property type="term" value="P:symbiont entry into host cell"/>
    <property type="evidence" value="ECO:0007669"/>
    <property type="project" value="InterPro"/>
</dbReference>
<comment type="caution">
    <text evidence="2">The sequence shown here is derived from an EMBL/GenBank/DDBJ whole genome shotgun (WGS) entry which is preliminary data.</text>
</comment>
<dbReference type="InterPro" id="IPR058008">
    <property type="entry name" value="Gp26_C"/>
</dbReference>
<dbReference type="EMBL" id="NJAI01000008">
    <property type="protein sequence ID" value="PHM52537.1"/>
    <property type="molecule type" value="Genomic_DNA"/>
</dbReference>